<evidence type="ECO:0000259" key="3">
    <source>
        <dbReference type="Pfam" id="PF00501"/>
    </source>
</evidence>
<dbReference type="InterPro" id="IPR045851">
    <property type="entry name" value="AMP-bd_C_sf"/>
</dbReference>
<feature type="region of interest" description="Disordered" evidence="2">
    <location>
        <begin position="713"/>
        <end position="736"/>
    </location>
</feature>
<dbReference type="RefSeq" id="XP_018741024.1">
    <property type="nucleotide sequence ID" value="XM_018884357.1"/>
</dbReference>
<evidence type="ECO:0000313" key="6">
    <source>
        <dbReference type="Proteomes" id="UP000186303"/>
    </source>
</evidence>
<evidence type="ECO:0000256" key="1">
    <source>
        <dbReference type="ARBA" id="ARBA00006432"/>
    </source>
</evidence>
<dbReference type="InterPro" id="IPR032387">
    <property type="entry name" value="ACAS_N"/>
</dbReference>
<sequence>MSSEAVQGRKVWTPPQGKTRIDHFRERVNKQHGLDLQDYAALHKWSITHTGPFWQAVWDDMEIVASQPAVEVIPENAPMFPPAEWFSGARLNVAENLLKHGRDDDVALIACTEREDDTRRMTYRELRRHVASATRALRKLGIKPGDTVASYSSNSPENLIAFLASSAVGAVWTSVAPDFGTAGVLERLLTVRPRVLFSVNAVLYNGKLHDHTEKLNSTIVGLLADRSKPDTEAEPADGERQTKRPRLHASESVLEHVIVVPYGGSHPEKEQRKTGVESMAQDGDLQRHLWSDFLASGEGSDTIEFEQLDFNHPLWILFSSGTTGKPKAITHRAGGMLIQFGKEHLLHGGLTREDVFFQHTTIGWMMWNWLVGALLGGCSVVLYDGSPAFPTGILWERAAELGITVFGTSAAYLSLIERRNYVPTELHDKLKVRMILSTGSPLRAELYLYAEKLVGRPVMVGSITGGTDLCSLFADHNVSLPVYAGELQCLGLGMDVDVFDAQGQSQPDMVEGDLVCKKPFPAQPLGFWHQPNERYRDSYYTQYPGVWYHGDLVMRSPRGGLIMLGRSDGILNPSGIRFGSAEIYEVLESSEATSETSPLSKITDSLVVALKTPAKDDEVVVLFLVVAEDADWDSIVTSAKALIRKQRSARHVPAYIRRVGGCPKTLNGKRVEVPVRKLINGAPISTINQATLLNPEVLPEYIEVGEQLRSDLASAKSAQGPAAAPVPAPAPSAGAS</sequence>
<dbReference type="STRING" id="1230383.M5EBK0"/>
<dbReference type="SUPFAM" id="SSF56801">
    <property type="entry name" value="Acetyl-CoA synthetase-like"/>
    <property type="match status" value="1"/>
</dbReference>
<dbReference type="HOGENOM" id="CLU_000022_3_3_1"/>
<accession>M5EBK0</accession>
<gene>
    <name evidence="5" type="ORF">MSYG_1046</name>
</gene>
<dbReference type="InterPro" id="IPR000873">
    <property type="entry name" value="AMP-dep_synth/lig_dom"/>
</dbReference>
<dbReference type="InterPro" id="IPR042099">
    <property type="entry name" value="ANL_N_sf"/>
</dbReference>
<dbReference type="EMBL" id="LT671822">
    <property type="protein sequence ID" value="SHO76708.1"/>
    <property type="molecule type" value="Genomic_DNA"/>
</dbReference>
<evidence type="ECO:0000256" key="2">
    <source>
        <dbReference type="SAM" id="MobiDB-lite"/>
    </source>
</evidence>
<evidence type="ECO:0000259" key="4">
    <source>
        <dbReference type="Pfam" id="PF16177"/>
    </source>
</evidence>
<dbReference type="PROSITE" id="PS00455">
    <property type="entry name" value="AMP_BINDING"/>
    <property type="match status" value="1"/>
</dbReference>
<feature type="compositionally biased region" description="Basic and acidic residues" evidence="2">
    <location>
        <begin position="226"/>
        <end position="242"/>
    </location>
</feature>
<reference evidence="6" key="1">
    <citation type="journal article" date="2017" name="Nucleic Acids Res.">
        <title>Proteogenomics produces comprehensive and highly accurate protein-coding gene annotation in a complete genome assembly of Malassezia sympodialis.</title>
        <authorList>
            <person name="Zhu Y."/>
            <person name="Engstroem P.G."/>
            <person name="Tellgren-Roth C."/>
            <person name="Baudo C.D."/>
            <person name="Kennell J.C."/>
            <person name="Sun S."/>
            <person name="Billmyre R.B."/>
            <person name="Schroeder M.S."/>
            <person name="Andersson A."/>
            <person name="Holm T."/>
            <person name="Sigurgeirsson B."/>
            <person name="Wu G."/>
            <person name="Sankaranarayanan S.R."/>
            <person name="Siddharthan R."/>
            <person name="Sanyal K."/>
            <person name="Lundeberg J."/>
            <person name="Nystedt B."/>
            <person name="Boekhout T."/>
            <person name="Dawson T.L. Jr."/>
            <person name="Heitman J."/>
            <person name="Scheynius A."/>
            <person name="Lehtioe J."/>
        </authorList>
    </citation>
    <scope>NUCLEOTIDE SEQUENCE [LARGE SCALE GENOMIC DNA]</scope>
    <source>
        <strain evidence="6">ATCC 42132</strain>
    </source>
</reference>
<dbReference type="PANTHER" id="PTHR42921:SF1">
    <property type="entry name" value="ACETOACETYL-COA SYNTHETASE"/>
    <property type="match status" value="1"/>
</dbReference>
<name>M5EBK0_MALS4</name>
<keyword evidence="6" id="KW-1185">Reference proteome</keyword>
<dbReference type="PANTHER" id="PTHR42921">
    <property type="entry name" value="ACETOACETYL-COA SYNTHETASE"/>
    <property type="match status" value="1"/>
</dbReference>
<protein>
    <submittedName>
        <fullName evidence="5">Similar to S.cerevisiae protein ACS1 (Acetyl-coA synthetase isoform)</fullName>
    </submittedName>
</protein>
<comment type="similarity">
    <text evidence="1">Belongs to the ATP-dependent AMP-binding enzyme family.</text>
</comment>
<dbReference type="Pfam" id="PF00501">
    <property type="entry name" value="AMP-binding"/>
    <property type="match status" value="1"/>
</dbReference>
<dbReference type="OrthoDB" id="10253869at2759"/>
<feature type="domain" description="AMP-dependent synthetase/ligase" evidence="3">
    <location>
        <begin position="103"/>
        <end position="520"/>
    </location>
</feature>
<evidence type="ECO:0000313" key="5">
    <source>
        <dbReference type="EMBL" id="SHO76708.1"/>
    </source>
</evidence>
<dbReference type="InterPro" id="IPR020845">
    <property type="entry name" value="AMP-binding_CS"/>
</dbReference>
<feature type="region of interest" description="Disordered" evidence="2">
    <location>
        <begin position="226"/>
        <end position="247"/>
    </location>
</feature>
<feature type="compositionally biased region" description="Low complexity" evidence="2">
    <location>
        <begin position="713"/>
        <end position="723"/>
    </location>
</feature>
<dbReference type="Proteomes" id="UP000186303">
    <property type="component" value="Chromosome 2"/>
</dbReference>
<dbReference type="Pfam" id="PF16177">
    <property type="entry name" value="ACAS_N"/>
    <property type="match status" value="1"/>
</dbReference>
<organism evidence="5 6">
    <name type="scientific">Malassezia sympodialis (strain ATCC 42132)</name>
    <name type="common">Atopic eczema-associated yeast</name>
    <dbReference type="NCBI Taxonomy" id="1230383"/>
    <lineage>
        <taxon>Eukaryota</taxon>
        <taxon>Fungi</taxon>
        <taxon>Dikarya</taxon>
        <taxon>Basidiomycota</taxon>
        <taxon>Ustilaginomycotina</taxon>
        <taxon>Malasseziomycetes</taxon>
        <taxon>Malasseziales</taxon>
        <taxon>Malasseziaceae</taxon>
        <taxon>Malassezia</taxon>
    </lineage>
</organism>
<dbReference type="GO" id="GO:0030729">
    <property type="term" value="F:acetoacetate-CoA ligase activity"/>
    <property type="evidence" value="ECO:0007669"/>
    <property type="project" value="TreeGrafter"/>
</dbReference>
<dbReference type="Gene3D" id="3.40.50.12780">
    <property type="entry name" value="N-terminal domain of ligase-like"/>
    <property type="match status" value="1"/>
</dbReference>
<dbReference type="KEGG" id="msym:MSY001_2498"/>
<feature type="domain" description="Acetyl-coenzyme A synthetase N-terminal" evidence="4">
    <location>
        <begin position="39"/>
        <end position="96"/>
    </location>
</feature>
<dbReference type="OMA" id="MPNTWQT"/>
<proteinExistence type="inferred from homology"/>
<dbReference type="VEuPathDB" id="FungiDB:MSYG_1046"/>
<dbReference type="Gene3D" id="3.30.300.30">
    <property type="match status" value="1"/>
</dbReference>
<dbReference type="AlphaFoldDB" id="M5EBK0"/>